<evidence type="ECO:0000313" key="1">
    <source>
        <dbReference type="EMBL" id="SFQ02804.1"/>
    </source>
</evidence>
<accession>A0A1I5V5J1</accession>
<dbReference type="EMBL" id="FOXQ01000004">
    <property type="protein sequence ID" value="SFQ02804.1"/>
    <property type="molecule type" value="Genomic_DNA"/>
</dbReference>
<dbReference type="AlphaFoldDB" id="A0A1I5V5J1"/>
<evidence type="ECO:0008006" key="3">
    <source>
        <dbReference type="Google" id="ProtNLM"/>
    </source>
</evidence>
<evidence type="ECO:0000313" key="2">
    <source>
        <dbReference type="Proteomes" id="UP000199031"/>
    </source>
</evidence>
<dbReference type="OrthoDB" id="8418771at2"/>
<sequence length="105" mass="11705">MKNYNSLNDALKDLRQRGYTANFKTQKVCLYCGDLDMRLDPQDFNVDESYRFPENINGVSCLLLAITSSGGLKGTLLDDYNTGPANINEAMMEKLNAHIQHAISG</sequence>
<dbReference type="STRING" id="1465490.SAMN05444277_104227"/>
<keyword evidence="2" id="KW-1185">Reference proteome</keyword>
<protein>
    <recommendedName>
        <fullName evidence="3">Phosphoribosylpyrophosphate synthetase</fullName>
    </recommendedName>
</protein>
<dbReference type="RefSeq" id="WP_143075806.1">
    <property type="nucleotide sequence ID" value="NZ_FOXQ01000004.1"/>
</dbReference>
<reference evidence="1 2" key="1">
    <citation type="submission" date="2016-10" db="EMBL/GenBank/DDBJ databases">
        <authorList>
            <person name="de Groot N.N."/>
        </authorList>
    </citation>
    <scope>NUCLEOTIDE SEQUENCE [LARGE SCALE GENOMIC DNA]</scope>
    <source>
        <strain evidence="1 2">DSM 28286</strain>
    </source>
</reference>
<dbReference type="Proteomes" id="UP000199031">
    <property type="component" value="Unassembled WGS sequence"/>
</dbReference>
<name>A0A1I5V5J1_9BACT</name>
<proteinExistence type="predicted"/>
<organism evidence="1 2">
    <name type="scientific">Parafilimonas terrae</name>
    <dbReference type="NCBI Taxonomy" id="1465490"/>
    <lineage>
        <taxon>Bacteria</taxon>
        <taxon>Pseudomonadati</taxon>
        <taxon>Bacteroidota</taxon>
        <taxon>Chitinophagia</taxon>
        <taxon>Chitinophagales</taxon>
        <taxon>Chitinophagaceae</taxon>
        <taxon>Parafilimonas</taxon>
    </lineage>
</organism>
<gene>
    <name evidence="1" type="ORF">SAMN05444277_104227</name>
</gene>